<dbReference type="EMBL" id="JBAPLU010000029">
    <property type="protein sequence ID" value="MEI4273920.1"/>
    <property type="molecule type" value="Genomic_DNA"/>
</dbReference>
<accession>A0ABU8DYL7</accession>
<feature type="region of interest" description="Disordered" evidence="2">
    <location>
        <begin position="51"/>
        <end position="89"/>
    </location>
</feature>
<dbReference type="Proteomes" id="UP001361570">
    <property type="component" value="Unassembled WGS sequence"/>
</dbReference>
<evidence type="ECO:0000256" key="1">
    <source>
        <dbReference type="ARBA" id="ARBA00004328"/>
    </source>
</evidence>
<gene>
    <name evidence="4" type="ORF">TEK04_19540</name>
</gene>
<dbReference type="Gene3D" id="3.30.2400.10">
    <property type="entry name" value="Major capsid protein gp5"/>
    <property type="match status" value="1"/>
</dbReference>
<reference evidence="4 5" key="1">
    <citation type="submission" date="2024-03" db="EMBL/GenBank/DDBJ databases">
        <title>Draft genome sequence of Klenkia sp. LSe6-5.</title>
        <authorList>
            <person name="Duangmal K."/>
            <person name="Chantavorakit T."/>
        </authorList>
    </citation>
    <scope>NUCLEOTIDE SEQUENCE [LARGE SCALE GENOMIC DNA]</scope>
    <source>
        <strain evidence="4 5">LSe6-5</strain>
    </source>
</reference>
<dbReference type="SUPFAM" id="SSF56563">
    <property type="entry name" value="Major capsid protein gp5"/>
    <property type="match status" value="1"/>
</dbReference>
<dbReference type="Gene3D" id="3.30.2320.10">
    <property type="entry name" value="hypothetical protein PF0899 domain"/>
    <property type="match status" value="1"/>
</dbReference>
<proteinExistence type="predicted"/>
<dbReference type="InterPro" id="IPR054612">
    <property type="entry name" value="Phage_capsid-like_C"/>
</dbReference>
<sequence length="416" mass="45552">MTTTLQDLREKRANVWDSMKKLIEHEDDWSGEERASYAAAEKELDELGEKIETRERHEARAAKLDAVDRRGVVPPRGGDAGEPDADEETARRYSEAFGAFMRRGIADVTSEQRQLLQQRFVSGEELRAAGVATGSAGGYTVPPAFRNRIVEQMQYVAAMRQYAEVITTDTGATLPWPTVDDTGNEGAILGENTQVTEQDVTFGTNDLGAYMYTSKLVRVSFQLLNDSAFNLEQWLGRTLGNRIGRVQNRHFTVGTGSGQPDGLVTGAPVAKQGATGQVTTVTYDDLVDVQDGVDIAYAINQNWMMSQSARKVVRKIKDADGRPIWEPSIKAGTPDQLLGAGMVINNHVPAPAASAKSIVFGDIATSYVIRDVSDLQVLRLQERYADFLQVGFVAFQRSDGTVQNSAAIRAYQHAAS</sequence>
<dbReference type="NCBIfam" id="TIGR01554">
    <property type="entry name" value="major_cap_HK97"/>
    <property type="match status" value="1"/>
</dbReference>
<evidence type="ECO:0000256" key="2">
    <source>
        <dbReference type="SAM" id="MobiDB-lite"/>
    </source>
</evidence>
<dbReference type="InterPro" id="IPR024455">
    <property type="entry name" value="Phage_capsid"/>
</dbReference>
<keyword evidence="5" id="KW-1185">Reference proteome</keyword>
<evidence type="ECO:0000259" key="3">
    <source>
        <dbReference type="Pfam" id="PF05065"/>
    </source>
</evidence>
<comment type="caution">
    <text evidence="4">The sequence shown here is derived from an EMBL/GenBank/DDBJ whole genome shotgun (WGS) entry which is preliminary data.</text>
</comment>
<dbReference type="Pfam" id="PF05065">
    <property type="entry name" value="Phage_capsid"/>
    <property type="match status" value="1"/>
</dbReference>
<comment type="subcellular location">
    <subcellularLocation>
        <location evidence="1">Virion</location>
    </subcellularLocation>
</comment>
<evidence type="ECO:0000313" key="5">
    <source>
        <dbReference type="Proteomes" id="UP001361570"/>
    </source>
</evidence>
<dbReference type="RefSeq" id="WP_336406036.1">
    <property type="nucleotide sequence ID" value="NZ_JBAPLU010000029.1"/>
</dbReference>
<feature type="compositionally biased region" description="Basic and acidic residues" evidence="2">
    <location>
        <begin position="51"/>
        <end position="71"/>
    </location>
</feature>
<name>A0ABU8DYL7_9ACTN</name>
<feature type="domain" description="Phage capsid-like C-terminal" evidence="3">
    <location>
        <begin position="137"/>
        <end position="412"/>
    </location>
</feature>
<protein>
    <submittedName>
        <fullName evidence="4">Phage major capsid protein</fullName>
    </submittedName>
</protein>
<evidence type="ECO:0000313" key="4">
    <source>
        <dbReference type="EMBL" id="MEI4273920.1"/>
    </source>
</evidence>
<organism evidence="4 5">
    <name type="scientific">Klenkia sesuvii</name>
    <dbReference type="NCBI Taxonomy" id="3103137"/>
    <lineage>
        <taxon>Bacteria</taxon>
        <taxon>Bacillati</taxon>
        <taxon>Actinomycetota</taxon>
        <taxon>Actinomycetes</taxon>
        <taxon>Geodermatophilales</taxon>
        <taxon>Geodermatophilaceae</taxon>
        <taxon>Klenkia</taxon>
    </lineage>
</organism>